<gene>
    <name evidence="1" type="ORF">KDJ56_19295</name>
</gene>
<dbReference type="Proteomes" id="UP000677234">
    <property type="component" value="Chromosome"/>
</dbReference>
<dbReference type="EMBL" id="CP073708">
    <property type="protein sequence ID" value="QUO41072.1"/>
    <property type="molecule type" value="Genomic_DNA"/>
</dbReference>
<dbReference type="Gene3D" id="1.25.10.10">
    <property type="entry name" value="Leucine-rich Repeat Variant"/>
    <property type="match status" value="1"/>
</dbReference>
<keyword evidence="2" id="KW-1185">Reference proteome</keyword>
<proteinExistence type="predicted"/>
<dbReference type="SUPFAM" id="SSF48371">
    <property type="entry name" value="ARM repeat"/>
    <property type="match status" value="1"/>
</dbReference>
<dbReference type="InterPro" id="IPR014825">
    <property type="entry name" value="DNA_alkylation"/>
</dbReference>
<dbReference type="InterPro" id="IPR011989">
    <property type="entry name" value="ARM-like"/>
</dbReference>
<sequence length="273" mass="31633">MWQEPFQEAVMKRDISVMLDILHMQVTEHANTPKQSVKDKALKIIYQGLQQSETIYSVGLQFANSESPTGEELGAILLATNYDVNPSEVSSVLLRLADNTHWEVREWAASACAIVLTNHFQNFYPTLIQWTKNHSPNVRRAAVVAVKYAARKMDERYAELLIDLIEPLLCDEDEYVKKNLRAFAIGDGLLKYYPKQLMTRLNTWVKSENEHVRWNIIKIFSSREGIKYIEDSIHIVKILSNDQRKIVKSAFNRTMLSLKKRDPEIYHKYFGSI</sequence>
<name>A0ABX7Z258_9BACL</name>
<evidence type="ECO:0000313" key="1">
    <source>
        <dbReference type="EMBL" id="QUO41072.1"/>
    </source>
</evidence>
<dbReference type="RefSeq" id="WP_212138834.1">
    <property type="nucleotide sequence ID" value="NZ_CP073708.1"/>
</dbReference>
<organism evidence="1 2">
    <name type="scientific">Brevibacillus composti</name>
    <dbReference type="NCBI Taxonomy" id="2796470"/>
    <lineage>
        <taxon>Bacteria</taxon>
        <taxon>Bacillati</taxon>
        <taxon>Bacillota</taxon>
        <taxon>Bacilli</taxon>
        <taxon>Bacillales</taxon>
        <taxon>Paenibacillaceae</taxon>
        <taxon>Brevibacillus</taxon>
    </lineage>
</organism>
<dbReference type="Pfam" id="PF08713">
    <property type="entry name" value="DNA_alkylation"/>
    <property type="match status" value="1"/>
</dbReference>
<accession>A0ABX7Z258</accession>
<reference evidence="1" key="1">
    <citation type="submission" date="2021-04" db="EMBL/GenBank/DDBJ databases">
        <title>Brevibacillus composti FJAT-54423, complete genome.</title>
        <authorList>
            <person name="Tang R."/>
        </authorList>
    </citation>
    <scope>NUCLEOTIDE SEQUENCE</scope>
    <source>
        <strain evidence="1">FJAT-54424</strain>
    </source>
</reference>
<protein>
    <submittedName>
        <fullName evidence="1">DNA alkylation repair protein</fullName>
    </submittedName>
</protein>
<evidence type="ECO:0000313" key="2">
    <source>
        <dbReference type="Proteomes" id="UP000677234"/>
    </source>
</evidence>
<dbReference type="InterPro" id="IPR016024">
    <property type="entry name" value="ARM-type_fold"/>
</dbReference>